<name>A0A1H8F155_9BACI</name>
<feature type="binding site" evidence="2">
    <location>
        <begin position="7"/>
        <end position="14"/>
    </location>
    <ligand>
        <name>substrate</name>
    </ligand>
</feature>
<evidence type="ECO:0000256" key="1">
    <source>
        <dbReference type="PIRSR" id="PIRSR613078-1"/>
    </source>
</evidence>
<feature type="binding site" evidence="2">
    <location>
        <position position="92"/>
    </location>
    <ligand>
        <name>substrate</name>
    </ligand>
</feature>
<dbReference type="SUPFAM" id="SSF53254">
    <property type="entry name" value="Phosphoglycerate mutase-like"/>
    <property type="match status" value="1"/>
</dbReference>
<sequence>MQITLIRHLPTEWNKKTWLQGRKDIHISPLTSALRQGISENQQHLSQNSPFDIVLASSLIRTHQTAMLYGQRAETENLLDELDFGNFEGCPKQTLFDAHGDTWINNPKSLVLGESVANLEDRITQFLEKYKDYNRILVFGHGSWIRAISSYWKYGTINHMNQFTVENNECLSLEFITVV</sequence>
<dbReference type="Gene3D" id="3.40.50.1240">
    <property type="entry name" value="Phosphoglycerate mutase-like"/>
    <property type="match status" value="1"/>
</dbReference>
<dbReference type="InterPro" id="IPR050275">
    <property type="entry name" value="PGM_Phosphatase"/>
</dbReference>
<dbReference type="InterPro" id="IPR029033">
    <property type="entry name" value="His_PPase_superfam"/>
</dbReference>
<dbReference type="RefSeq" id="WP_090747354.1">
    <property type="nucleotide sequence ID" value="NZ_FOBW01000010.1"/>
</dbReference>
<dbReference type="Proteomes" id="UP000198553">
    <property type="component" value="Unassembled WGS sequence"/>
</dbReference>
<dbReference type="InterPro" id="IPR013078">
    <property type="entry name" value="His_Pase_superF_clade-1"/>
</dbReference>
<evidence type="ECO:0000313" key="4">
    <source>
        <dbReference type="Proteomes" id="UP000198553"/>
    </source>
</evidence>
<evidence type="ECO:0000256" key="2">
    <source>
        <dbReference type="PIRSR" id="PIRSR613078-2"/>
    </source>
</evidence>
<organism evidence="3 4">
    <name type="scientific">Mesobacillus persicus</name>
    <dbReference type="NCBI Taxonomy" id="930146"/>
    <lineage>
        <taxon>Bacteria</taxon>
        <taxon>Bacillati</taxon>
        <taxon>Bacillota</taxon>
        <taxon>Bacilli</taxon>
        <taxon>Bacillales</taxon>
        <taxon>Bacillaceae</taxon>
        <taxon>Mesobacillus</taxon>
    </lineage>
</organism>
<gene>
    <name evidence="3" type="ORF">SAMN05192533_110182</name>
</gene>
<evidence type="ECO:0000313" key="3">
    <source>
        <dbReference type="EMBL" id="SEN25465.1"/>
    </source>
</evidence>
<dbReference type="CDD" id="cd07067">
    <property type="entry name" value="HP_PGM_like"/>
    <property type="match status" value="1"/>
</dbReference>
<dbReference type="GO" id="GO:0016791">
    <property type="term" value="F:phosphatase activity"/>
    <property type="evidence" value="ECO:0007669"/>
    <property type="project" value="TreeGrafter"/>
</dbReference>
<proteinExistence type="predicted"/>
<dbReference type="OrthoDB" id="9782128at2"/>
<feature type="active site" description="Tele-phosphohistidine intermediate" evidence="1">
    <location>
        <position position="8"/>
    </location>
</feature>
<dbReference type="GO" id="GO:0005737">
    <property type="term" value="C:cytoplasm"/>
    <property type="evidence" value="ECO:0007669"/>
    <property type="project" value="TreeGrafter"/>
</dbReference>
<feature type="active site" description="Proton donor/acceptor" evidence="1">
    <location>
        <position position="81"/>
    </location>
</feature>
<dbReference type="Pfam" id="PF00300">
    <property type="entry name" value="His_Phos_1"/>
    <property type="match status" value="1"/>
</dbReference>
<dbReference type="PANTHER" id="PTHR48100">
    <property type="entry name" value="BROAD-SPECIFICITY PHOSPHATASE YOR283W-RELATED"/>
    <property type="match status" value="1"/>
</dbReference>
<dbReference type="SMART" id="SM00855">
    <property type="entry name" value="PGAM"/>
    <property type="match status" value="1"/>
</dbReference>
<reference evidence="4" key="1">
    <citation type="submission" date="2016-10" db="EMBL/GenBank/DDBJ databases">
        <authorList>
            <person name="Varghese N."/>
            <person name="Submissions S."/>
        </authorList>
    </citation>
    <scope>NUCLEOTIDE SEQUENCE [LARGE SCALE GENOMIC DNA]</scope>
    <source>
        <strain evidence="4">B48,IBRC-M 10115,DSM 25386,CECT 8001</strain>
    </source>
</reference>
<accession>A0A1H8F155</accession>
<dbReference type="AlphaFoldDB" id="A0A1H8F155"/>
<dbReference type="STRING" id="930146.SAMN05192533_110182"/>
<dbReference type="EMBL" id="FOBW01000010">
    <property type="protein sequence ID" value="SEN25465.1"/>
    <property type="molecule type" value="Genomic_DNA"/>
</dbReference>
<dbReference type="PANTHER" id="PTHR48100:SF1">
    <property type="entry name" value="HISTIDINE PHOSPHATASE FAMILY PROTEIN-RELATED"/>
    <property type="match status" value="1"/>
</dbReference>
<protein>
    <submittedName>
        <fullName evidence="3">Probable phosphoglycerate mutase</fullName>
    </submittedName>
</protein>
<keyword evidence="4" id="KW-1185">Reference proteome</keyword>
<feature type="binding site" evidence="2">
    <location>
        <position position="61"/>
    </location>
    <ligand>
        <name>substrate</name>
    </ligand>
</feature>